<protein>
    <submittedName>
        <fullName evidence="4">Fatty acid desaturase family protein</fullName>
    </submittedName>
</protein>
<dbReference type="PANTHER" id="PTHR19353:SF19">
    <property type="entry name" value="DELTA(5) FATTY ACID DESATURASE C-RELATED"/>
    <property type="match status" value="1"/>
</dbReference>
<feature type="domain" description="Fatty acid desaturase" evidence="3">
    <location>
        <begin position="116"/>
        <end position="359"/>
    </location>
</feature>
<evidence type="ECO:0000313" key="5">
    <source>
        <dbReference type="Proteomes" id="UP001428817"/>
    </source>
</evidence>
<keyword evidence="2" id="KW-0472">Membrane</keyword>
<reference evidence="5" key="1">
    <citation type="journal article" date="2019" name="Int. J. Syst. Evol. Microbiol.">
        <title>The Global Catalogue of Microorganisms (GCM) 10K type strain sequencing project: providing services to taxonomists for standard genome sequencing and annotation.</title>
        <authorList>
            <consortium name="The Broad Institute Genomics Platform"/>
            <consortium name="The Broad Institute Genome Sequencing Center for Infectious Disease"/>
            <person name="Wu L."/>
            <person name="Ma J."/>
        </authorList>
    </citation>
    <scope>NUCLEOTIDE SEQUENCE [LARGE SCALE GENOMIC DNA]</scope>
    <source>
        <strain evidence="5">JCM 18303</strain>
    </source>
</reference>
<sequence>MASPERARRARAQLGAGGGQSAERARRARAQPGAGGGHSAERGGHGPQARYDLTGPKGARAQSAGLTGGQWYRSPIDRRRMKELMRRSDGPALRDTAIWLGLLAVSGTAGGLLWGTWWAVPFFLVYGVLYGSAGDSRWHEAGHGTVFRTRWMADVVYQVASFMMMRDPAVWRWSHTRHHTDTLIVGRDPEIAAMRPAKLARILANFFGLVDVPLALRDMVRHALGRLGAEEATFIPESERSRVYRTARIWLAIYAATVSLCVLTGSVMPLVYIGGPRVYGTFMHLVYGLTQHAGLGENVLDHRLNTRTVRMCRINRFLYWNMNYHVEHHMFPMIPNHRLPELHEEIKHDLAPVYPSIWAAYRELVPAVLRQLRDQTHYVRRTLPATARPFQEV</sequence>
<feature type="transmembrane region" description="Helical" evidence="2">
    <location>
        <begin position="96"/>
        <end position="120"/>
    </location>
</feature>
<feature type="transmembrane region" description="Helical" evidence="2">
    <location>
        <begin position="249"/>
        <end position="273"/>
    </location>
</feature>
<dbReference type="CDD" id="cd03511">
    <property type="entry name" value="Rhizopine-oxygenase-like"/>
    <property type="match status" value="1"/>
</dbReference>
<evidence type="ECO:0000259" key="3">
    <source>
        <dbReference type="Pfam" id="PF00487"/>
    </source>
</evidence>
<dbReference type="RefSeq" id="WP_185063782.1">
    <property type="nucleotide sequence ID" value="NZ_BAABJP010000045.1"/>
</dbReference>
<dbReference type="InterPro" id="IPR039393">
    <property type="entry name" value="Rhizopine-oxygenase-like"/>
</dbReference>
<organism evidence="4 5">
    <name type="scientific">Pseudonocardia eucalypti</name>
    <dbReference type="NCBI Taxonomy" id="648755"/>
    <lineage>
        <taxon>Bacteria</taxon>
        <taxon>Bacillati</taxon>
        <taxon>Actinomycetota</taxon>
        <taxon>Actinomycetes</taxon>
        <taxon>Pseudonocardiales</taxon>
        <taxon>Pseudonocardiaceae</taxon>
        <taxon>Pseudonocardia</taxon>
    </lineage>
</organism>
<keyword evidence="2" id="KW-0812">Transmembrane</keyword>
<dbReference type="PANTHER" id="PTHR19353">
    <property type="entry name" value="FATTY ACID DESATURASE 2"/>
    <property type="match status" value="1"/>
</dbReference>
<name>A0ABP9R382_9PSEU</name>
<dbReference type="Proteomes" id="UP001428817">
    <property type="component" value="Unassembled WGS sequence"/>
</dbReference>
<dbReference type="EMBL" id="BAABJP010000045">
    <property type="protein sequence ID" value="GAA5170965.1"/>
    <property type="molecule type" value="Genomic_DNA"/>
</dbReference>
<accession>A0ABP9R382</accession>
<evidence type="ECO:0000256" key="1">
    <source>
        <dbReference type="SAM" id="MobiDB-lite"/>
    </source>
</evidence>
<evidence type="ECO:0000313" key="4">
    <source>
        <dbReference type="EMBL" id="GAA5170965.1"/>
    </source>
</evidence>
<dbReference type="Pfam" id="PF00487">
    <property type="entry name" value="FA_desaturase"/>
    <property type="match status" value="1"/>
</dbReference>
<evidence type="ECO:0000256" key="2">
    <source>
        <dbReference type="SAM" id="Phobius"/>
    </source>
</evidence>
<keyword evidence="2" id="KW-1133">Transmembrane helix</keyword>
<comment type="caution">
    <text evidence="4">The sequence shown here is derived from an EMBL/GenBank/DDBJ whole genome shotgun (WGS) entry which is preliminary data.</text>
</comment>
<dbReference type="InterPro" id="IPR005804">
    <property type="entry name" value="FA_desaturase_dom"/>
</dbReference>
<dbReference type="InterPro" id="IPR012171">
    <property type="entry name" value="Fatty_acid_desaturase"/>
</dbReference>
<keyword evidence="5" id="KW-1185">Reference proteome</keyword>
<feature type="region of interest" description="Disordered" evidence="1">
    <location>
        <begin position="1"/>
        <end position="71"/>
    </location>
</feature>
<proteinExistence type="predicted"/>
<gene>
    <name evidence="4" type="ORF">GCM10023321_68850</name>
</gene>
<feature type="transmembrane region" description="Helical" evidence="2">
    <location>
        <begin position="199"/>
        <end position="216"/>
    </location>
</feature>